<dbReference type="PANTHER" id="PTHR30572">
    <property type="entry name" value="MEMBRANE COMPONENT OF TRANSPORTER-RELATED"/>
    <property type="match status" value="1"/>
</dbReference>
<feature type="transmembrane region" description="Helical" evidence="7">
    <location>
        <begin position="692"/>
        <end position="717"/>
    </location>
</feature>
<keyword evidence="4 7" id="KW-1133">Transmembrane helix</keyword>
<feature type="transmembrane region" description="Helical" evidence="7">
    <location>
        <begin position="547"/>
        <end position="574"/>
    </location>
</feature>
<reference evidence="9 10" key="1">
    <citation type="submission" date="2020-10" db="EMBL/GenBank/DDBJ databases">
        <title>Ca. Dormibacterota MAGs.</title>
        <authorList>
            <person name="Montgomery K."/>
        </authorList>
    </citation>
    <scope>NUCLEOTIDE SEQUENCE [LARGE SCALE GENOMIC DNA]</scope>
    <source>
        <strain evidence="9">SC8812_S17_18</strain>
    </source>
</reference>
<evidence type="ECO:0000256" key="2">
    <source>
        <dbReference type="ARBA" id="ARBA00022475"/>
    </source>
</evidence>
<feature type="transmembrane region" description="Helical" evidence="7">
    <location>
        <begin position="586"/>
        <end position="608"/>
    </location>
</feature>
<dbReference type="Pfam" id="PF02687">
    <property type="entry name" value="FtsX"/>
    <property type="match status" value="2"/>
</dbReference>
<dbReference type="InterPro" id="IPR003838">
    <property type="entry name" value="ABC3_permease_C"/>
</dbReference>
<evidence type="ECO:0000256" key="4">
    <source>
        <dbReference type="ARBA" id="ARBA00022989"/>
    </source>
</evidence>
<gene>
    <name evidence="9" type="ORF">JF886_16365</name>
</gene>
<evidence type="ECO:0000256" key="3">
    <source>
        <dbReference type="ARBA" id="ARBA00022692"/>
    </source>
</evidence>
<proteinExistence type="inferred from homology"/>
<evidence type="ECO:0000259" key="8">
    <source>
        <dbReference type="Pfam" id="PF02687"/>
    </source>
</evidence>
<evidence type="ECO:0000256" key="1">
    <source>
        <dbReference type="ARBA" id="ARBA00004651"/>
    </source>
</evidence>
<comment type="similarity">
    <text evidence="6">Belongs to the ABC-4 integral membrane protein family.</text>
</comment>
<evidence type="ECO:0000256" key="7">
    <source>
        <dbReference type="SAM" id="Phobius"/>
    </source>
</evidence>
<keyword evidence="5 7" id="KW-0472">Membrane</keyword>
<keyword evidence="3 7" id="KW-0812">Transmembrane</keyword>
<dbReference type="GO" id="GO:0022857">
    <property type="term" value="F:transmembrane transporter activity"/>
    <property type="evidence" value="ECO:0007669"/>
    <property type="project" value="TreeGrafter"/>
</dbReference>
<dbReference type="GO" id="GO:0005886">
    <property type="term" value="C:plasma membrane"/>
    <property type="evidence" value="ECO:0007669"/>
    <property type="project" value="UniProtKB-SubCell"/>
</dbReference>
<comment type="caution">
    <text evidence="9">The sequence shown here is derived from an EMBL/GenBank/DDBJ whole genome shotgun (WGS) entry which is preliminary data.</text>
</comment>
<feature type="domain" description="ABC3 transporter permease C-terminal" evidence="8">
    <location>
        <begin position="507"/>
        <end position="610"/>
    </location>
</feature>
<dbReference type="PANTHER" id="PTHR30572:SF4">
    <property type="entry name" value="ABC TRANSPORTER PERMEASE YTRF"/>
    <property type="match status" value="1"/>
</dbReference>
<dbReference type="RefSeq" id="WP_337314410.1">
    <property type="nucleotide sequence ID" value="NZ_JAEKNS010000162.1"/>
</dbReference>
<name>A0A934K320_9BACT</name>
<dbReference type="EMBL" id="JAEKNS010000162">
    <property type="protein sequence ID" value="MBJ7596402.1"/>
    <property type="molecule type" value="Genomic_DNA"/>
</dbReference>
<evidence type="ECO:0000256" key="6">
    <source>
        <dbReference type="ARBA" id="ARBA00038076"/>
    </source>
</evidence>
<accession>A0A934K320</accession>
<keyword evidence="2" id="KW-1003">Cell membrane</keyword>
<feature type="transmembrane region" description="Helical" evidence="7">
    <location>
        <begin position="505"/>
        <end position="527"/>
    </location>
</feature>
<protein>
    <submittedName>
        <fullName evidence="9">ABC transporter permease</fullName>
    </submittedName>
</protein>
<feature type="domain" description="ABC3 transporter permease C-terminal" evidence="8">
    <location>
        <begin position="695"/>
        <end position="801"/>
    </location>
</feature>
<evidence type="ECO:0000256" key="5">
    <source>
        <dbReference type="ARBA" id="ARBA00023136"/>
    </source>
</evidence>
<feature type="transmembrane region" description="Helical" evidence="7">
    <location>
        <begin position="648"/>
        <end position="672"/>
    </location>
</feature>
<feature type="transmembrane region" description="Helical" evidence="7">
    <location>
        <begin position="774"/>
        <end position="800"/>
    </location>
</feature>
<sequence>MRPTAALTSLEKSQGLIRPNYLSGLVGGITSDQLGLIRHIPGVEVAAPIAVVGFVNWPAGTTLDLQSQVAGHLISVFRISQSAVGDAGLSHFPTTTRYLVVAPTGHLATGLGGITELRIGSITIACSGMVSCEDGSTTDGSPAAATTFVSFNEPILLAGVDPTAEAALDGAAGCVRSGRYLQAGDSPRLAGDTGPAIPVLASTTSSIDETVSVRVDAASDPQRILAGADPASLGTWSSVATHATTADQLFQGFLTQGLGSYYNLSPLQVPGPVGYGVVGADHLAARSVPPDLSVFNNPFGNAVVVPPEAQDTWVRAIIAHEFVNSGAATPQGQPTLQPPNRWQIVGRFDSQCLSGVGSSVASLAGFAPATVTTSDGRHLGATRSVAGYVNPPPALLTTLDGAAYFADPARFAGGPGAAFISAIRIRVANVQQPGPLSEARLARVAADIHAATGLAVDIVKGSAQTAVSVDLPAGNFGRPALTVTERWSVKGVVVDFVTTVGRANLALFAIVLLGAAILVGQTTYSSARRRRHEFGVLRAFGWSPGRIVLLVEMETVTLAAVVGVAALLVDVIVAGRLHTGSVGWQLALSPLVAIGVAALAAAVPALLISRSSVVETLRPSRRSRRRSRAPSLVGFAIREMIGAWRAEALLGAGAVGLGGALIGGAVLISTSFGGEVDASLLGTVVSGQLRGFHVVLGALVLVVGVVAAGQIVTLSYLERQSDLAVLRALGWHRRTVAAVAVIQALVMGLVGGIAAAACVALAGWVLGAAVAPTAAASCAALAVSVLGGGLASAGPLLLAWKASPSALLRN</sequence>
<evidence type="ECO:0000313" key="9">
    <source>
        <dbReference type="EMBL" id="MBJ7596402.1"/>
    </source>
</evidence>
<feature type="transmembrane region" description="Helical" evidence="7">
    <location>
        <begin position="738"/>
        <end position="762"/>
    </location>
</feature>
<comment type="subcellular location">
    <subcellularLocation>
        <location evidence="1">Cell membrane</location>
        <topology evidence="1">Multi-pass membrane protein</topology>
    </subcellularLocation>
</comment>
<dbReference type="AlphaFoldDB" id="A0A934K320"/>
<dbReference type="Proteomes" id="UP000606991">
    <property type="component" value="Unassembled WGS sequence"/>
</dbReference>
<dbReference type="InterPro" id="IPR050250">
    <property type="entry name" value="Macrolide_Exporter_MacB"/>
</dbReference>
<organism evidence="9 10">
    <name type="scientific">Candidatus Aeolococcus gillhamiae</name>
    <dbReference type="NCBI Taxonomy" id="3127015"/>
    <lineage>
        <taxon>Bacteria</taxon>
        <taxon>Bacillati</taxon>
        <taxon>Candidatus Dormiibacterota</taxon>
        <taxon>Candidatus Dormibacteria</taxon>
        <taxon>Candidatus Aeolococcales</taxon>
        <taxon>Candidatus Aeolococcaceae</taxon>
        <taxon>Candidatus Aeolococcus</taxon>
    </lineage>
</organism>
<evidence type="ECO:0000313" key="10">
    <source>
        <dbReference type="Proteomes" id="UP000606991"/>
    </source>
</evidence>